<feature type="domain" description="HTH cro/C1-type" evidence="1">
    <location>
        <begin position="21"/>
        <end position="76"/>
    </location>
</feature>
<dbReference type="GO" id="GO:0003677">
    <property type="term" value="F:DNA binding"/>
    <property type="evidence" value="ECO:0007669"/>
    <property type="project" value="InterPro"/>
</dbReference>
<accession>A0A840WEX3</accession>
<gene>
    <name evidence="2" type="ORF">HNR07_005090</name>
</gene>
<dbReference type="InterPro" id="IPR010982">
    <property type="entry name" value="Lambda_DNA-bd_dom_sf"/>
</dbReference>
<evidence type="ECO:0000313" key="3">
    <source>
        <dbReference type="Proteomes" id="UP000579647"/>
    </source>
</evidence>
<dbReference type="SUPFAM" id="SSF47413">
    <property type="entry name" value="lambda repressor-like DNA-binding domains"/>
    <property type="match status" value="1"/>
</dbReference>
<protein>
    <submittedName>
        <fullName evidence="2">Transcriptional regulator with XRE-family HTH domain</fullName>
    </submittedName>
</protein>
<comment type="caution">
    <text evidence="2">The sequence shown here is derived from an EMBL/GenBank/DDBJ whole genome shotgun (WGS) entry which is preliminary data.</text>
</comment>
<evidence type="ECO:0000259" key="1">
    <source>
        <dbReference type="PROSITE" id="PS50943"/>
    </source>
</evidence>
<dbReference type="Gene3D" id="1.10.260.40">
    <property type="entry name" value="lambda repressor-like DNA-binding domains"/>
    <property type="match status" value="1"/>
</dbReference>
<dbReference type="Pfam" id="PF19054">
    <property type="entry name" value="DUF5753"/>
    <property type="match status" value="1"/>
</dbReference>
<dbReference type="EMBL" id="JACHDO010000001">
    <property type="protein sequence ID" value="MBB5493953.1"/>
    <property type="molecule type" value="Genomic_DNA"/>
</dbReference>
<dbReference type="Pfam" id="PF13560">
    <property type="entry name" value="HTH_31"/>
    <property type="match status" value="1"/>
</dbReference>
<organism evidence="2 3">
    <name type="scientific">Nocardiopsis metallicus</name>
    <dbReference type="NCBI Taxonomy" id="179819"/>
    <lineage>
        <taxon>Bacteria</taxon>
        <taxon>Bacillati</taxon>
        <taxon>Actinomycetota</taxon>
        <taxon>Actinomycetes</taxon>
        <taxon>Streptosporangiales</taxon>
        <taxon>Nocardiopsidaceae</taxon>
        <taxon>Nocardiopsis</taxon>
    </lineage>
</organism>
<dbReference type="RefSeq" id="WP_184367041.1">
    <property type="nucleotide sequence ID" value="NZ_BAAAKM010000078.1"/>
</dbReference>
<sequence>MARANPTYSPSVRRRRLGRHLRRLREDAGYTMANVSERLGWAKAKIGKLETSELKTVKPADLDALLTLYNVEENEQREALHQLARDAKERGWWWKYRDVFGAESLPDFETEASLIRTYQVAIVPGLLQTPEYAEGVFSGGRYTSAEHIKRQVAARMERREILTRYDRPPRLVAVIDEAALRRPMGGPEVMRAQFEYLLRIGQLPNIDVQVLPFSAGPHAALGMSFTLLDFPDPLDAPIAYTDSVASGVFEETDAEVESYTTTFGELQGAALSTVHSARFIEDILPEESDES</sequence>
<dbReference type="AlphaFoldDB" id="A0A840WEX3"/>
<name>A0A840WEX3_9ACTN</name>
<keyword evidence="3" id="KW-1185">Reference proteome</keyword>
<dbReference type="SMART" id="SM00530">
    <property type="entry name" value="HTH_XRE"/>
    <property type="match status" value="1"/>
</dbReference>
<evidence type="ECO:0000313" key="2">
    <source>
        <dbReference type="EMBL" id="MBB5493953.1"/>
    </source>
</evidence>
<dbReference type="Proteomes" id="UP000579647">
    <property type="component" value="Unassembled WGS sequence"/>
</dbReference>
<reference evidence="2 3" key="1">
    <citation type="submission" date="2020-08" db="EMBL/GenBank/DDBJ databases">
        <title>Sequencing the genomes of 1000 actinobacteria strains.</title>
        <authorList>
            <person name="Klenk H.-P."/>
        </authorList>
    </citation>
    <scope>NUCLEOTIDE SEQUENCE [LARGE SCALE GENOMIC DNA]</scope>
    <source>
        <strain evidence="2 3">DSM 44598</strain>
    </source>
</reference>
<proteinExistence type="predicted"/>
<dbReference type="PROSITE" id="PS50943">
    <property type="entry name" value="HTH_CROC1"/>
    <property type="match status" value="1"/>
</dbReference>
<dbReference type="InterPro" id="IPR043917">
    <property type="entry name" value="DUF5753"/>
</dbReference>
<dbReference type="InterPro" id="IPR001387">
    <property type="entry name" value="Cro/C1-type_HTH"/>
</dbReference>